<dbReference type="RefSeq" id="WP_344618050.1">
    <property type="nucleotide sequence ID" value="NZ_BAAARV010000082.1"/>
</dbReference>
<organism evidence="4 5">
    <name type="scientific">Dactylosporangium salmoneum</name>
    <dbReference type="NCBI Taxonomy" id="53361"/>
    <lineage>
        <taxon>Bacteria</taxon>
        <taxon>Bacillati</taxon>
        <taxon>Actinomycetota</taxon>
        <taxon>Actinomycetes</taxon>
        <taxon>Micromonosporales</taxon>
        <taxon>Micromonosporaceae</taxon>
        <taxon>Dactylosporangium</taxon>
    </lineage>
</organism>
<keyword evidence="1" id="KW-0560">Oxidoreductase</keyword>
<dbReference type="Pfam" id="PF22725">
    <property type="entry name" value="GFO_IDH_MocA_C3"/>
    <property type="match status" value="1"/>
</dbReference>
<evidence type="ECO:0000313" key="4">
    <source>
        <dbReference type="EMBL" id="GAA2377249.1"/>
    </source>
</evidence>
<evidence type="ECO:0000259" key="3">
    <source>
        <dbReference type="Pfam" id="PF22725"/>
    </source>
</evidence>
<dbReference type="Proteomes" id="UP001501444">
    <property type="component" value="Unassembled WGS sequence"/>
</dbReference>
<feature type="domain" description="GFO/IDH/MocA-like oxidoreductase" evidence="3">
    <location>
        <begin position="135"/>
        <end position="236"/>
    </location>
</feature>
<dbReference type="EMBL" id="BAAARV010000082">
    <property type="protein sequence ID" value="GAA2377249.1"/>
    <property type="molecule type" value="Genomic_DNA"/>
</dbReference>
<dbReference type="SUPFAM" id="SSF51735">
    <property type="entry name" value="NAD(P)-binding Rossmann-fold domains"/>
    <property type="match status" value="1"/>
</dbReference>
<gene>
    <name evidence="4" type="ORF">GCM10010170_081940</name>
</gene>
<feature type="domain" description="Gfo/Idh/MocA-like oxidoreductase N-terminal" evidence="2">
    <location>
        <begin position="1"/>
        <end position="116"/>
    </location>
</feature>
<evidence type="ECO:0000259" key="2">
    <source>
        <dbReference type="Pfam" id="PF01408"/>
    </source>
</evidence>
<comment type="caution">
    <text evidence="4">The sequence shown here is derived from an EMBL/GenBank/DDBJ whole genome shotgun (WGS) entry which is preliminary data.</text>
</comment>
<dbReference type="Gene3D" id="3.40.50.720">
    <property type="entry name" value="NAD(P)-binding Rossmann-like Domain"/>
    <property type="match status" value="1"/>
</dbReference>
<dbReference type="InterPro" id="IPR055170">
    <property type="entry name" value="GFO_IDH_MocA-like_dom"/>
</dbReference>
<keyword evidence="5" id="KW-1185">Reference proteome</keyword>
<accession>A0ABP5UFR5</accession>
<dbReference type="Pfam" id="PF01408">
    <property type="entry name" value="GFO_IDH_MocA"/>
    <property type="match status" value="1"/>
</dbReference>
<dbReference type="PANTHER" id="PTHR43818:SF11">
    <property type="entry name" value="BCDNA.GH03377"/>
    <property type="match status" value="1"/>
</dbReference>
<dbReference type="InterPro" id="IPR036291">
    <property type="entry name" value="NAD(P)-bd_dom_sf"/>
</dbReference>
<reference evidence="5" key="1">
    <citation type="journal article" date="2019" name="Int. J. Syst. Evol. Microbiol.">
        <title>The Global Catalogue of Microorganisms (GCM) 10K type strain sequencing project: providing services to taxonomists for standard genome sequencing and annotation.</title>
        <authorList>
            <consortium name="The Broad Institute Genomics Platform"/>
            <consortium name="The Broad Institute Genome Sequencing Center for Infectious Disease"/>
            <person name="Wu L."/>
            <person name="Ma J."/>
        </authorList>
    </citation>
    <scope>NUCLEOTIDE SEQUENCE [LARGE SCALE GENOMIC DNA]</scope>
    <source>
        <strain evidence="5">JCM 3272</strain>
    </source>
</reference>
<dbReference type="Gene3D" id="3.30.360.10">
    <property type="entry name" value="Dihydrodipicolinate Reductase, domain 2"/>
    <property type="match status" value="1"/>
</dbReference>
<dbReference type="InterPro" id="IPR000683">
    <property type="entry name" value="Gfo/Idh/MocA-like_OxRdtase_N"/>
</dbReference>
<evidence type="ECO:0000256" key="1">
    <source>
        <dbReference type="ARBA" id="ARBA00023002"/>
    </source>
</evidence>
<proteinExistence type="predicted"/>
<evidence type="ECO:0000313" key="5">
    <source>
        <dbReference type="Proteomes" id="UP001501444"/>
    </source>
</evidence>
<protein>
    <submittedName>
        <fullName evidence="4">Gfo/Idh/MocA family oxidoreductase</fullName>
    </submittedName>
</protein>
<name>A0ABP5UFR5_9ACTN</name>
<dbReference type="PANTHER" id="PTHR43818">
    <property type="entry name" value="BCDNA.GH03377"/>
    <property type="match status" value="1"/>
</dbReference>
<dbReference type="InterPro" id="IPR050463">
    <property type="entry name" value="Gfo/Idh/MocA_oxidrdct_glycsds"/>
</dbReference>
<sequence>MRFGVLGTGHWAAVTQAAGLSTHPSATLAGVWGRSPDKAADMADRYGVPAYADVDALFNDVDAVAIALPPDVQAPLAVRAAQAGKHLLLDKPLALDPAAADEVVAAARAAGVATVVFFTNRFVPSIDAFLRENAAIGGWYAAHGTMYTSIYQPGNPYAESVWRKERGGLWDLGPHALSVVLPLLGNVVDVSAAEGPRDTAHLLLRHEGGAASTLSLTLDAAPDATSFGFSYFGEHGATTLPEWDATQVEAFGSAVSALLDAATTGTPHPCDAAFGAQVVHILSAAERARHTSTIVAVQ</sequence>
<dbReference type="SUPFAM" id="SSF55347">
    <property type="entry name" value="Glyceraldehyde-3-phosphate dehydrogenase-like, C-terminal domain"/>
    <property type="match status" value="1"/>
</dbReference>